<evidence type="ECO:0000313" key="2">
    <source>
        <dbReference type="RefSeq" id="XP_028151449.1"/>
    </source>
</evidence>
<protein>
    <submittedName>
        <fullName evidence="2">Uncharacterized protein LOC114344816</fullName>
    </submittedName>
</protein>
<dbReference type="InParanoid" id="A0A6P7GPC0"/>
<dbReference type="RefSeq" id="XP_028151449.1">
    <property type="nucleotide sequence ID" value="XM_028295648.1"/>
</dbReference>
<sequence length="487" mass="56988">MAEEDFSGTVIQFTRRALFDILNEVKGKKMDEKFSLFEERLFNLVNCPDNEKSNFIRALKYFKSDFIKKWKDASYKEERFLKSNEQWLTTSIELPNWPEDSTKKTGRPPKSFEDLCDRSKRRKTKELREQIPVKELTYAAGVSQRTSGNTDASKIIKDTVSSPTRATKIRKVIKTATKKATIKKHTPEEALAIFVEGDFTRRQWEIIYKSNKSIYPCYSFVQMAKKQCYPDEEYIHVTETCSEIRLQALLDHTTLRLHKYLAEVIETCSQEEKQNLTLICKWGCHGSQQTQYKQKFQDSADSDANIFQSSLVPLRLVVLINEKQKKIIWQNPVPSSVRFCRPIRIQYVSESKDITKEEIAYIENQAAQLHATEMDGVKIKHQLMLTMIDGKVCNAATDTTSTMRCYICGQTSKEFNKLIKKEVNVETRKFGLSILHARIRFFEFLLHLAYKIPLEKWQIRSVEEKKTMDRSRHGRLRGRLLYLIIYE</sequence>
<feature type="region of interest" description="Disordered" evidence="1">
    <location>
        <begin position="98"/>
        <end position="118"/>
    </location>
</feature>
<accession>A0A6P7GPC0</accession>
<organism evidence="2">
    <name type="scientific">Diabrotica virgifera virgifera</name>
    <name type="common">western corn rootworm</name>
    <dbReference type="NCBI Taxonomy" id="50390"/>
    <lineage>
        <taxon>Eukaryota</taxon>
        <taxon>Metazoa</taxon>
        <taxon>Ecdysozoa</taxon>
        <taxon>Arthropoda</taxon>
        <taxon>Hexapoda</taxon>
        <taxon>Insecta</taxon>
        <taxon>Pterygota</taxon>
        <taxon>Neoptera</taxon>
        <taxon>Endopterygota</taxon>
        <taxon>Coleoptera</taxon>
        <taxon>Polyphaga</taxon>
        <taxon>Cucujiformia</taxon>
        <taxon>Chrysomeloidea</taxon>
        <taxon>Chrysomelidae</taxon>
        <taxon>Galerucinae</taxon>
        <taxon>Diabroticina</taxon>
        <taxon>Diabroticites</taxon>
        <taxon>Diabrotica</taxon>
    </lineage>
</organism>
<gene>
    <name evidence="2" type="primary">LOC114344816</name>
</gene>
<evidence type="ECO:0000256" key="1">
    <source>
        <dbReference type="SAM" id="MobiDB-lite"/>
    </source>
</evidence>
<name>A0A6P7GPC0_DIAVI</name>
<proteinExistence type="predicted"/>
<reference evidence="2" key="1">
    <citation type="submission" date="2025-08" db="UniProtKB">
        <authorList>
            <consortium name="RefSeq"/>
        </authorList>
    </citation>
    <scope>IDENTIFICATION</scope>
    <source>
        <tissue evidence="2">Whole insect</tissue>
    </source>
</reference>
<dbReference type="AlphaFoldDB" id="A0A6P7GPC0"/>